<dbReference type="CDD" id="cd08419">
    <property type="entry name" value="PBP2_CbbR_RubisCO_like"/>
    <property type="match status" value="1"/>
</dbReference>
<dbReference type="RefSeq" id="WP_132649781.1">
    <property type="nucleotide sequence ID" value="NZ_CP181386.1"/>
</dbReference>
<evidence type="ECO:0000256" key="1">
    <source>
        <dbReference type="ARBA" id="ARBA00009437"/>
    </source>
</evidence>
<organism evidence="6 7">
    <name type="scientific">Rubrivivax gelatinosus</name>
    <name type="common">Rhodocyclus gelatinosus</name>
    <name type="synonym">Rhodopseudomonas gelatinosa</name>
    <dbReference type="NCBI Taxonomy" id="28068"/>
    <lineage>
        <taxon>Bacteria</taxon>
        <taxon>Pseudomonadati</taxon>
        <taxon>Pseudomonadota</taxon>
        <taxon>Betaproteobacteria</taxon>
        <taxon>Burkholderiales</taxon>
        <taxon>Sphaerotilaceae</taxon>
        <taxon>Rubrivivax</taxon>
    </lineage>
</organism>
<feature type="domain" description="HTH lysR-type" evidence="5">
    <location>
        <begin position="3"/>
        <end position="60"/>
    </location>
</feature>
<evidence type="ECO:0000256" key="3">
    <source>
        <dbReference type="ARBA" id="ARBA00023125"/>
    </source>
</evidence>
<dbReference type="EMBL" id="SLXD01000025">
    <property type="protein sequence ID" value="TCO96923.1"/>
    <property type="molecule type" value="Genomic_DNA"/>
</dbReference>
<comment type="similarity">
    <text evidence="1">Belongs to the LysR transcriptional regulatory family.</text>
</comment>
<dbReference type="InterPro" id="IPR036390">
    <property type="entry name" value="WH_DNA-bd_sf"/>
</dbReference>
<keyword evidence="2" id="KW-0805">Transcription regulation</keyword>
<evidence type="ECO:0000313" key="7">
    <source>
        <dbReference type="Proteomes" id="UP000295106"/>
    </source>
</evidence>
<dbReference type="Gene3D" id="1.10.10.10">
    <property type="entry name" value="Winged helix-like DNA-binding domain superfamily/Winged helix DNA-binding domain"/>
    <property type="match status" value="1"/>
</dbReference>
<dbReference type="PANTHER" id="PTHR30126">
    <property type="entry name" value="HTH-TYPE TRANSCRIPTIONAL REGULATOR"/>
    <property type="match status" value="1"/>
</dbReference>
<sequence length="307" mass="34015">MNVTFRQLRVFVEVARQGSVQGAAEVLHLTPPAVSLQIKEIESQVGHKLFERAHRRMSLSTAGEYFLVYARRLLGTLKEAEDAMARFARLESGRLTIGMVSSAKYFLPQLLAKFHTEHPAIDVRLRLGNREALVAMMAANEVDLCVMGRPPVDFASRAEPFAKHPHVLVTAPDHRFAHAESVPASALANEPFIVREPASGTRTALQEYLDQFRLKPTFVMEMPSNEAIKQAVMAGMGVSLLSLHTIGLEWSAGLIAAPHVEGLPLMRRWNIVNTAAKQLSPAAEAFRYFILDRGEAHLAAMFSRVEV</sequence>
<dbReference type="GeneID" id="99684013"/>
<dbReference type="InterPro" id="IPR036388">
    <property type="entry name" value="WH-like_DNA-bd_sf"/>
</dbReference>
<name>A0A4R2LZ84_RUBGE</name>
<dbReference type="SUPFAM" id="SSF46785">
    <property type="entry name" value="Winged helix' DNA-binding domain"/>
    <property type="match status" value="1"/>
</dbReference>
<dbReference type="GO" id="GO:0003700">
    <property type="term" value="F:DNA-binding transcription factor activity"/>
    <property type="evidence" value="ECO:0007669"/>
    <property type="project" value="InterPro"/>
</dbReference>
<dbReference type="SUPFAM" id="SSF53850">
    <property type="entry name" value="Periplasmic binding protein-like II"/>
    <property type="match status" value="1"/>
</dbReference>
<reference evidence="6 7" key="1">
    <citation type="submission" date="2019-03" db="EMBL/GenBank/DDBJ databases">
        <title>Genomic Encyclopedia of Type Strains, Phase IV (KMG-IV): sequencing the most valuable type-strain genomes for metagenomic binning, comparative biology and taxonomic classification.</title>
        <authorList>
            <person name="Goeker M."/>
        </authorList>
    </citation>
    <scope>NUCLEOTIDE SEQUENCE [LARGE SCALE GENOMIC DNA]</scope>
    <source>
        <strain evidence="6 7">DSM 1709</strain>
    </source>
</reference>
<evidence type="ECO:0000256" key="4">
    <source>
        <dbReference type="ARBA" id="ARBA00023163"/>
    </source>
</evidence>
<dbReference type="InterPro" id="IPR005119">
    <property type="entry name" value="LysR_subst-bd"/>
</dbReference>
<evidence type="ECO:0000313" key="6">
    <source>
        <dbReference type="EMBL" id="TCO96923.1"/>
    </source>
</evidence>
<dbReference type="GO" id="GO:0000976">
    <property type="term" value="F:transcription cis-regulatory region binding"/>
    <property type="evidence" value="ECO:0007669"/>
    <property type="project" value="TreeGrafter"/>
</dbReference>
<dbReference type="PRINTS" id="PR00039">
    <property type="entry name" value="HTHLYSR"/>
</dbReference>
<dbReference type="PROSITE" id="PS50931">
    <property type="entry name" value="HTH_LYSR"/>
    <property type="match status" value="1"/>
</dbReference>
<keyword evidence="4" id="KW-0804">Transcription</keyword>
<dbReference type="AlphaFoldDB" id="A0A4R2LZ84"/>
<evidence type="ECO:0000259" key="5">
    <source>
        <dbReference type="PROSITE" id="PS50931"/>
    </source>
</evidence>
<dbReference type="PANTHER" id="PTHR30126:SF5">
    <property type="entry name" value="HTH-TYPE TRANSCRIPTIONAL ACTIVATOR CMPR"/>
    <property type="match status" value="1"/>
</dbReference>
<dbReference type="Proteomes" id="UP000295106">
    <property type="component" value="Unassembled WGS sequence"/>
</dbReference>
<protein>
    <submittedName>
        <fullName evidence="6">LysR family transcriptional regulator</fullName>
    </submittedName>
</protein>
<dbReference type="InterPro" id="IPR000847">
    <property type="entry name" value="LysR_HTH_N"/>
</dbReference>
<evidence type="ECO:0000256" key="2">
    <source>
        <dbReference type="ARBA" id="ARBA00023015"/>
    </source>
</evidence>
<accession>A0A4R2LZ84</accession>
<dbReference type="Pfam" id="PF00126">
    <property type="entry name" value="HTH_1"/>
    <property type="match status" value="1"/>
</dbReference>
<proteinExistence type="inferred from homology"/>
<keyword evidence="3" id="KW-0238">DNA-binding</keyword>
<dbReference type="FunFam" id="1.10.10.10:FF:000001">
    <property type="entry name" value="LysR family transcriptional regulator"/>
    <property type="match status" value="1"/>
</dbReference>
<comment type="caution">
    <text evidence="6">The sequence shown here is derived from an EMBL/GenBank/DDBJ whole genome shotgun (WGS) entry which is preliminary data.</text>
</comment>
<dbReference type="Gene3D" id="3.40.190.290">
    <property type="match status" value="1"/>
</dbReference>
<dbReference type="OrthoDB" id="9785745at2"/>
<dbReference type="Pfam" id="PF03466">
    <property type="entry name" value="LysR_substrate"/>
    <property type="match status" value="1"/>
</dbReference>
<gene>
    <name evidence="6" type="ORF">EV684_12519</name>
</gene>